<evidence type="ECO:0000256" key="5">
    <source>
        <dbReference type="ARBA" id="ARBA00022692"/>
    </source>
</evidence>
<evidence type="ECO:0000256" key="12">
    <source>
        <dbReference type="RuleBase" id="RU000679"/>
    </source>
</evidence>
<dbReference type="Pfam" id="PF00858">
    <property type="entry name" value="ASC"/>
    <property type="match status" value="2"/>
</dbReference>
<gene>
    <name evidence="14" type="ORF">PVAND_004038</name>
</gene>
<keyword evidence="11 12" id="KW-0407">Ion channel</keyword>
<evidence type="ECO:0000313" key="14">
    <source>
        <dbReference type="EMBL" id="KAG5674049.1"/>
    </source>
</evidence>
<evidence type="ECO:0000313" key="15">
    <source>
        <dbReference type="Proteomes" id="UP001107558"/>
    </source>
</evidence>
<evidence type="ECO:0000256" key="11">
    <source>
        <dbReference type="ARBA" id="ARBA00023303"/>
    </source>
</evidence>
<protein>
    <submittedName>
        <fullName evidence="14">Uncharacterized protein</fullName>
    </submittedName>
</protein>
<evidence type="ECO:0000256" key="2">
    <source>
        <dbReference type="ARBA" id="ARBA00007193"/>
    </source>
</evidence>
<evidence type="ECO:0000256" key="13">
    <source>
        <dbReference type="SAM" id="Phobius"/>
    </source>
</evidence>
<keyword evidence="5 12" id="KW-0812">Transmembrane</keyword>
<evidence type="ECO:0000256" key="7">
    <source>
        <dbReference type="ARBA" id="ARBA00023053"/>
    </source>
</evidence>
<evidence type="ECO:0000256" key="10">
    <source>
        <dbReference type="ARBA" id="ARBA00023201"/>
    </source>
</evidence>
<keyword evidence="8 12" id="KW-0406">Ion transport</keyword>
<keyword evidence="15" id="KW-1185">Reference proteome</keyword>
<dbReference type="GO" id="GO:0005886">
    <property type="term" value="C:plasma membrane"/>
    <property type="evidence" value="ECO:0007669"/>
    <property type="project" value="TreeGrafter"/>
</dbReference>
<dbReference type="Gene3D" id="1.10.287.770">
    <property type="entry name" value="YojJ-like"/>
    <property type="match status" value="2"/>
</dbReference>
<sequence>MLKIIKNFCLNTNLNGFIYIAQPSRHKIERIFWSITIFISFILTGFLIKKLIRESEKNPIVIYTDQNVVHVENINFPAISVCPGIILHTPKRLTFVYKHYVDLIKNKFGVNAYEERIMKMMQVASLMMRDNFMQSYFEMFSIPTDDFVEQLHKFEPFFFTTYDLIRNRTLSFFDATWLRNSMANFTQTFWKQGFCYTFNFPGIDKMFHLEKISKDFVYQTFTPGIDSYNLPALNSSLPLKSPLPGEGLVIRYNKEYIYIVQNTTISVDMKTYDRIYLFDIYQFAAPQTLKNGHRFIFHDSYEVVPFNAKSFYSNSDSITKILITPKIRRVDESLRKEKAEIRNCYMDNERRLKFLKVYNRVNCEHECLAEITLSSCKCVQFFMVRDRKTRICGARDENCYRSIEDNFENLKDDCKCYENCNNIKYERRIAYMKKSDRNIFEFLRKTEAKIIIEMSSHVFLSVSKRQSTTVIDLLSLSGGFLGLFAGFSVLSAAEIVYYFLMIPLIQFRAKKSTRVIPFNEESMKAKENSVIKYFKKILQESSIHGFNHIGNSQKNIFERIIWSLLFLISMICTYLIVMQVYGKTNINSVSITMEGSLTKVEDIPFPAVTFQPNYFDYSKSFDLSRLMRIFVSKDFGTKMFNKISQFRTFTDLRKQVLAMICGGAVAKIIKYDFYNFSKSTAVYDDFRTYINESRQFQWFISKYARWWEQNPLELAEIMTKNGINYVFNMIEASKLLKLKKITKDFNYSYGKEVNYPVKTSAGLSKGASIGFQSLKSAMPCTKASFVIHSPYEFPTANEVVEIDPNLVYRILITPSIIKTDDDLRTLPVSFRKCYFEDERDLKFFKIYTQRNCEFECLSEAINKKCNCVPFYFIRSPKWQVCEYRRMKFCVEKFLFERSIGNATEKFDCDCLPGCNSITYSYEIFTTQAVHEHNVAEFYAIHFGFEDPEHYALIRYQEFKLVDFLSYVGGILGLFAGISVISFVEIAYFITFRLITDLKRHFL</sequence>
<dbReference type="Gene3D" id="1.10.287.820">
    <property type="entry name" value="Acid-sensing ion channel domain"/>
    <property type="match status" value="2"/>
</dbReference>
<comment type="similarity">
    <text evidence="2 12">Belongs to the amiloride-sensitive sodium channel (TC 1.A.6) family.</text>
</comment>
<organism evidence="14 15">
    <name type="scientific">Polypedilum vanderplanki</name>
    <name type="common">Sleeping chironomid midge</name>
    <dbReference type="NCBI Taxonomy" id="319348"/>
    <lineage>
        <taxon>Eukaryota</taxon>
        <taxon>Metazoa</taxon>
        <taxon>Ecdysozoa</taxon>
        <taxon>Arthropoda</taxon>
        <taxon>Hexapoda</taxon>
        <taxon>Insecta</taxon>
        <taxon>Pterygota</taxon>
        <taxon>Neoptera</taxon>
        <taxon>Endopterygota</taxon>
        <taxon>Diptera</taxon>
        <taxon>Nematocera</taxon>
        <taxon>Chironomoidea</taxon>
        <taxon>Chironomidae</taxon>
        <taxon>Chironominae</taxon>
        <taxon>Polypedilum</taxon>
        <taxon>Polypedilum</taxon>
    </lineage>
</organism>
<evidence type="ECO:0000256" key="1">
    <source>
        <dbReference type="ARBA" id="ARBA00004141"/>
    </source>
</evidence>
<feature type="transmembrane region" description="Helical" evidence="13">
    <location>
        <begin position="963"/>
        <end position="989"/>
    </location>
</feature>
<dbReference type="PANTHER" id="PTHR11690:SF288">
    <property type="entry name" value="AMILORIDE-SENSITIVE NA+ CHANNEL-RELATED"/>
    <property type="match status" value="1"/>
</dbReference>
<keyword evidence="7" id="KW-0915">Sodium</keyword>
<keyword evidence="3 12" id="KW-0813">Transport</keyword>
<dbReference type="Proteomes" id="UP001107558">
    <property type="component" value="Chromosome 3"/>
</dbReference>
<feature type="transmembrane region" description="Helical" evidence="13">
    <location>
        <begin position="560"/>
        <end position="581"/>
    </location>
</feature>
<evidence type="ECO:0000256" key="6">
    <source>
        <dbReference type="ARBA" id="ARBA00022989"/>
    </source>
</evidence>
<feature type="transmembrane region" description="Helical" evidence="13">
    <location>
        <begin position="31"/>
        <end position="48"/>
    </location>
</feature>
<keyword evidence="9 13" id="KW-0472">Membrane</keyword>
<proteinExistence type="inferred from homology"/>
<dbReference type="PANTHER" id="PTHR11690">
    <property type="entry name" value="AMILORIDE-SENSITIVE SODIUM CHANNEL-RELATED"/>
    <property type="match status" value="1"/>
</dbReference>
<name>A0A9J6BVU6_POLVA</name>
<evidence type="ECO:0000256" key="4">
    <source>
        <dbReference type="ARBA" id="ARBA00022461"/>
    </source>
</evidence>
<dbReference type="OrthoDB" id="6502088at2759"/>
<reference evidence="14" key="1">
    <citation type="submission" date="2021-03" db="EMBL/GenBank/DDBJ databases">
        <title>Chromosome level genome of the anhydrobiotic midge Polypedilum vanderplanki.</title>
        <authorList>
            <person name="Yoshida Y."/>
            <person name="Kikawada T."/>
            <person name="Gusev O."/>
        </authorList>
    </citation>
    <scope>NUCLEOTIDE SEQUENCE</scope>
    <source>
        <strain evidence="14">NIAS01</strain>
        <tissue evidence="14">Whole body or cell culture</tissue>
    </source>
</reference>
<dbReference type="InterPro" id="IPR001873">
    <property type="entry name" value="ENaC"/>
</dbReference>
<keyword evidence="10 12" id="KW-0739">Sodium transport</keyword>
<dbReference type="GO" id="GO:0015280">
    <property type="term" value="F:ligand-gated sodium channel activity"/>
    <property type="evidence" value="ECO:0007669"/>
    <property type="project" value="TreeGrafter"/>
</dbReference>
<accession>A0A9J6BVU6</accession>
<keyword evidence="6 13" id="KW-1133">Transmembrane helix</keyword>
<comment type="subcellular location">
    <subcellularLocation>
        <location evidence="1">Membrane</location>
        <topology evidence="1">Multi-pass membrane protein</topology>
    </subcellularLocation>
</comment>
<evidence type="ECO:0000256" key="9">
    <source>
        <dbReference type="ARBA" id="ARBA00023136"/>
    </source>
</evidence>
<dbReference type="EMBL" id="JADBJN010000003">
    <property type="protein sequence ID" value="KAG5674049.1"/>
    <property type="molecule type" value="Genomic_DNA"/>
</dbReference>
<feature type="transmembrane region" description="Helical" evidence="13">
    <location>
        <begin position="473"/>
        <end position="500"/>
    </location>
</feature>
<evidence type="ECO:0000256" key="3">
    <source>
        <dbReference type="ARBA" id="ARBA00022448"/>
    </source>
</evidence>
<dbReference type="AlphaFoldDB" id="A0A9J6BVU6"/>
<comment type="caution">
    <text evidence="14">The sequence shown here is derived from an EMBL/GenBank/DDBJ whole genome shotgun (WGS) entry which is preliminary data.</text>
</comment>
<keyword evidence="4 12" id="KW-0894">Sodium channel</keyword>
<evidence type="ECO:0000256" key="8">
    <source>
        <dbReference type="ARBA" id="ARBA00023065"/>
    </source>
</evidence>